<dbReference type="SUPFAM" id="SSF102405">
    <property type="entry name" value="MCP/YpsA-like"/>
    <property type="match status" value="1"/>
</dbReference>
<dbReference type="PANTHER" id="PTHR43022:SF1">
    <property type="entry name" value="PROTEIN SMF"/>
    <property type="match status" value="1"/>
</dbReference>
<evidence type="ECO:0000313" key="4">
    <source>
        <dbReference type="EMBL" id="HIV04087.1"/>
    </source>
</evidence>
<dbReference type="NCBIfam" id="TIGR00732">
    <property type="entry name" value="dprA"/>
    <property type="match status" value="1"/>
</dbReference>
<reference evidence="4" key="2">
    <citation type="journal article" date="2021" name="PeerJ">
        <title>Extensive microbial diversity within the chicken gut microbiome revealed by metagenomics and culture.</title>
        <authorList>
            <person name="Gilroy R."/>
            <person name="Ravi A."/>
            <person name="Getino M."/>
            <person name="Pursley I."/>
            <person name="Horton D.L."/>
            <person name="Alikhan N.F."/>
            <person name="Baker D."/>
            <person name="Gharbi K."/>
            <person name="Hall N."/>
            <person name="Watson M."/>
            <person name="Adriaenssens E.M."/>
            <person name="Foster-Nyarko E."/>
            <person name="Jarju S."/>
            <person name="Secka A."/>
            <person name="Antonio M."/>
            <person name="Oren A."/>
            <person name="Chaudhuri R.R."/>
            <person name="La Ragione R."/>
            <person name="Hildebrand F."/>
            <person name="Pallen M.J."/>
        </authorList>
    </citation>
    <scope>NUCLEOTIDE SEQUENCE</scope>
    <source>
        <strain evidence="4">10669</strain>
    </source>
</reference>
<dbReference type="Pfam" id="PF02481">
    <property type="entry name" value="DNA_processg_A"/>
    <property type="match status" value="1"/>
</dbReference>
<dbReference type="InterPro" id="IPR057666">
    <property type="entry name" value="DrpA_SLOG"/>
</dbReference>
<comment type="caution">
    <text evidence="4">The sequence shown here is derived from an EMBL/GenBank/DDBJ whole genome shotgun (WGS) entry which is preliminary data.</text>
</comment>
<organism evidence="4 5">
    <name type="scientific">Candidatus Spyradosoma merdigallinarum</name>
    <dbReference type="NCBI Taxonomy" id="2840950"/>
    <lineage>
        <taxon>Bacteria</taxon>
        <taxon>Pseudomonadati</taxon>
        <taxon>Verrucomicrobiota</taxon>
        <taxon>Opitutia</taxon>
        <taxon>Opitutia incertae sedis</taxon>
        <taxon>Candidatus Spyradosoma</taxon>
    </lineage>
</organism>
<dbReference type="Proteomes" id="UP000886812">
    <property type="component" value="Unassembled WGS sequence"/>
</dbReference>
<evidence type="ECO:0000256" key="1">
    <source>
        <dbReference type="ARBA" id="ARBA00006525"/>
    </source>
</evidence>
<sequence>AYGARFVAFSDETFPPLLKEIPDPPLGLYVRGNADALASAETVAVVGTRKASLYGTANARKIARDLAASGKIVVSGGARGIDTAAHEGALDAAGTTFAVFGCGLDVVYPPENAELFKKIAANGGALLSEFPFGKKADRRTFPQRNRLIAGMAAGVLVAESDEAGGSIITANFATDCGRAVFALPGRVEQPGSRGCHRLIREGATLATCAADILEDLSGKPVQQMLALKNACAETGENLSAEARKILAALRGGEALSPDAVAERTDMPFPLVSANLLLLELDGRVARKADGAYEIVL</sequence>
<evidence type="ECO:0000259" key="3">
    <source>
        <dbReference type="Pfam" id="PF17782"/>
    </source>
</evidence>
<feature type="domain" description="Smf/DprA SLOG" evidence="2">
    <location>
        <begin position="6"/>
        <end position="216"/>
    </location>
</feature>
<dbReference type="AlphaFoldDB" id="A0A9D1NKB2"/>
<dbReference type="PANTHER" id="PTHR43022">
    <property type="entry name" value="PROTEIN SMF"/>
    <property type="match status" value="1"/>
</dbReference>
<dbReference type="InterPro" id="IPR036388">
    <property type="entry name" value="WH-like_DNA-bd_sf"/>
</dbReference>
<proteinExistence type="inferred from homology"/>
<protein>
    <submittedName>
        <fullName evidence="4">DNA-protecting protein DprA</fullName>
    </submittedName>
</protein>
<reference evidence="4" key="1">
    <citation type="submission" date="2020-10" db="EMBL/GenBank/DDBJ databases">
        <authorList>
            <person name="Gilroy R."/>
        </authorList>
    </citation>
    <scope>NUCLEOTIDE SEQUENCE</scope>
    <source>
        <strain evidence="4">10669</strain>
    </source>
</reference>
<dbReference type="InterPro" id="IPR003488">
    <property type="entry name" value="DprA"/>
</dbReference>
<evidence type="ECO:0000259" key="2">
    <source>
        <dbReference type="Pfam" id="PF02481"/>
    </source>
</evidence>
<feature type="non-terminal residue" evidence="4">
    <location>
        <position position="1"/>
    </location>
</feature>
<dbReference type="GO" id="GO:0009294">
    <property type="term" value="P:DNA-mediated transformation"/>
    <property type="evidence" value="ECO:0007669"/>
    <property type="project" value="InterPro"/>
</dbReference>
<dbReference type="Gene3D" id="3.40.50.450">
    <property type="match status" value="1"/>
</dbReference>
<comment type="similarity">
    <text evidence="1">Belongs to the DprA/Smf family.</text>
</comment>
<dbReference type="InterPro" id="IPR041614">
    <property type="entry name" value="DprA_WH"/>
</dbReference>
<accession>A0A9D1NKB2</accession>
<dbReference type="Pfam" id="PF17782">
    <property type="entry name" value="WHD_DprA"/>
    <property type="match status" value="1"/>
</dbReference>
<dbReference type="EMBL" id="DVOG01000076">
    <property type="protein sequence ID" value="HIV04087.1"/>
    <property type="molecule type" value="Genomic_DNA"/>
</dbReference>
<dbReference type="Gene3D" id="1.10.10.10">
    <property type="entry name" value="Winged helix-like DNA-binding domain superfamily/Winged helix DNA-binding domain"/>
    <property type="match status" value="1"/>
</dbReference>
<gene>
    <name evidence="4" type="primary">dprA</name>
    <name evidence="4" type="ORF">IAC75_02915</name>
</gene>
<feature type="domain" description="DprA winged helix" evidence="3">
    <location>
        <begin position="235"/>
        <end position="290"/>
    </location>
</feature>
<name>A0A9D1NKB2_9BACT</name>
<evidence type="ECO:0000313" key="5">
    <source>
        <dbReference type="Proteomes" id="UP000886812"/>
    </source>
</evidence>